<sequence>MRAKILLLLFILIGFTAFSQPGVVTTDAEKPYRIEKIFPNPINDYVFVEIEAVDYATARFELLDIMGNRVQQWEPMRIIPGAQRVRLDIKNLHSGVYLFRAKIGDENIVLRVRKV</sequence>
<evidence type="ECO:0000313" key="4">
    <source>
        <dbReference type="Proteomes" id="UP001163821"/>
    </source>
</evidence>
<feature type="signal peptide" evidence="1">
    <location>
        <begin position="1"/>
        <end position="19"/>
    </location>
</feature>
<comment type="caution">
    <text evidence="3">The sequence shown here is derived from an EMBL/GenBank/DDBJ whole genome shotgun (WGS) entry which is preliminary data.</text>
</comment>
<dbReference type="InterPro" id="IPR026444">
    <property type="entry name" value="Secre_tail"/>
</dbReference>
<feature type="chain" id="PRO_5041211877" evidence="1">
    <location>
        <begin position="20"/>
        <end position="115"/>
    </location>
</feature>
<dbReference type="Pfam" id="PF18962">
    <property type="entry name" value="Por_Secre_tail"/>
    <property type="match status" value="1"/>
</dbReference>
<organism evidence="3 4">
    <name type="scientific">Gaoshiqia sediminis</name>
    <dbReference type="NCBI Taxonomy" id="2986998"/>
    <lineage>
        <taxon>Bacteria</taxon>
        <taxon>Pseudomonadati</taxon>
        <taxon>Bacteroidota</taxon>
        <taxon>Bacteroidia</taxon>
        <taxon>Marinilabiliales</taxon>
        <taxon>Prolixibacteraceae</taxon>
        <taxon>Gaoshiqia</taxon>
    </lineage>
</organism>
<accession>A0AA42C807</accession>
<proteinExistence type="predicted"/>
<dbReference type="AlphaFoldDB" id="A0AA42C807"/>
<evidence type="ECO:0000313" key="3">
    <source>
        <dbReference type="EMBL" id="MCW0484129.1"/>
    </source>
</evidence>
<dbReference type="RefSeq" id="WP_282592722.1">
    <property type="nucleotide sequence ID" value="NZ_JAPAAF010000029.1"/>
</dbReference>
<keyword evidence="1" id="KW-0732">Signal</keyword>
<name>A0AA42C807_9BACT</name>
<gene>
    <name evidence="3" type="ORF">N2K84_15410</name>
</gene>
<dbReference type="EMBL" id="JAPAAF010000029">
    <property type="protein sequence ID" value="MCW0484129.1"/>
    <property type="molecule type" value="Genomic_DNA"/>
</dbReference>
<dbReference type="Proteomes" id="UP001163821">
    <property type="component" value="Unassembled WGS sequence"/>
</dbReference>
<protein>
    <submittedName>
        <fullName evidence="3">T9SS type A sorting domain-containing protein</fullName>
    </submittedName>
</protein>
<evidence type="ECO:0000256" key="1">
    <source>
        <dbReference type="SAM" id="SignalP"/>
    </source>
</evidence>
<keyword evidence="4" id="KW-1185">Reference proteome</keyword>
<feature type="domain" description="Secretion system C-terminal sorting" evidence="2">
    <location>
        <begin position="37"/>
        <end position="109"/>
    </location>
</feature>
<dbReference type="NCBIfam" id="TIGR04183">
    <property type="entry name" value="Por_Secre_tail"/>
    <property type="match status" value="1"/>
</dbReference>
<evidence type="ECO:0000259" key="2">
    <source>
        <dbReference type="Pfam" id="PF18962"/>
    </source>
</evidence>
<reference evidence="3" key="1">
    <citation type="submission" date="2022-10" db="EMBL/GenBank/DDBJ databases">
        <title>Gaoshiqiia sediminis gen. nov., sp. nov., isolated from coastal sediment.</title>
        <authorList>
            <person name="Yu W.X."/>
            <person name="Mu D.S."/>
            <person name="Du J.Z."/>
            <person name="Liang Y.Q."/>
        </authorList>
    </citation>
    <scope>NUCLEOTIDE SEQUENCE</scope>
    <source>
        <strain evidence="3">A06</strain>
    </source>
</reference>